<evidence type="ECO:0000256" key="1">
    <source>
        <dbReference type="SAM" id="Coils"/>
    </source>
</evidence>
<dbReference type="Proteomes" id="UP000576082">
    <property type="component" value="Unassembled WGS sequence"/>
</dbReference>
<dbReference type="EMBL" id="JABANE010000008">
    <property type="protein sequence ID" value="NME67192.1"/>
    <property type="molecule type" value="Genomic_DNA"/>
</dbReference>
<protein>
    <submittedName>
        <fullName evidence="2">Uncharacterized protein</fullName>
    </submittedName>
</protein>
<name>A0A7X9P1B3_9BACT</name>
<dbReference type="AlphaFoldDB" id="A0A7X9P1B3"/>
<comment type="caution">
    <text evidence="2">The sequence shown here is derived from an EMBL/GenBank/DDBJ whole genome shotgun (WGS) entry which is preliminary data.</text>
</comment>
<dbReference type="RefSeq" id="WP_169655360.1">
    <property type="nucleotide sequence ID" value="NZ_JABANE010000008.1"/>
</dbReference>
<feature type="coiled-coil region" evidence="1">
    <location>
        <begin position="151"/>
        <end position="178"/>
    </location>
</feature>
<keyword evidence="3" id="KW-1185">Reference proteome</keyword>
<evidence type="ECO:0000313" key="2">
    <source>
        <dbReference type="EMBL" id="NME67192.1"/>
    </source>
</evidence>
<proteinExistence type="predicted"/>
<organism evidence="2 3">
    <name type="scientific">Flammeovirga aprica JL-4</name>
    <dbReference type="NCBI Taxonomy" id="694437"/>
    <lineage>
        <taxon>Bacteria</taxon>
        <taxon>Pseudomonadati</taxon>
        <taxon>Bacteroidota</taxon>
        <taxon>Cytophagia</taxon>
        <taxon>Cytophagales</taxon>
        <taxon>Flammeovirgaceae</taxon>
        <taxon>Flammeovirga</taxon>
    </lineage>
</organism>
<gene>
    <name evidence="2" type="ORF">HHU12_04355</name>
</gene>
<reference evidence="2 3" key="1">
    <citation type="submission" date="2020-04" db="EMBL/GenBank/DDBJ databases">
        <title>Flammeovirga sp. SR4, a novel species isolated from seawater.</title>
        <authorList>
            <person name="Wang X."/>
        </authorList>
    </citation>
    <scope>NUCLEOTIDE SEQUENCE [LARGE SCALE GENOMIC DNA]</scope>
    <source>
        <strain evidence="2 3">ATCC 23126</strain>
    </source>
</reference>
<sequence>MGEIIILPIQRCVKKYVINDFGPEPIICRQNNPQGKAVLSILNKKGKESVINKQHDTIMVELSADLIAHKTTILKKAKHLTLFYDYFRLALRHSVESSQPFFGSRRLAILSFLRYNDISEDDLSLETCQRFFHRRGVERQVFLKRNKGQQLASAMQYIDILEEKNQKLEQQIKEMCLQSKEK</sequence>
<evidence type="ECO:0000313" key="3">
    <source>
        <dbReference type="Proteomes" id="UP000576082"/>
    </source>
</evidence>
<keyword evidence="1" id="KW-0175">Coiled coil</keyword>
<accession>A0A7X9P1B3</accession>